<proteinExistence type="predicted"/>
<sequence>MSALSSHSSVNSLPSSFTAEELSEAGLHKAFALQRRSQCHLHLPRLSTVDVFGPGMHGIIGRNPYQLLIDISEKILIFFRSDIFYMKSPKWCRVKDQWLHFPGISHTYPLKSLPKTNGK</sequence>
<name>A0A4Y2RDJ9_ARAVE</name>
<dbReference type="EMBL" id="BGPR01144083">
    <property type="protein sequence ID" value="GBN73496.1"/>
    <property type="molecule type" value="Genomic_DNA"/>
</dbReference>
<evidence type="ECO:0000313" key="1">
    <source>
        <dbReference type="EMBL" id="GBN73496.1"/>
    </source>
</evidence>
<organism evidence="1 2">
    <name type="scientific">Araneus ventricosus</name>
    <name type="common">Orbweaver spider</name>
    <name type="synonym">Epeira ventricosa</name>
    <dbReference type="NCBI Taxonomy" id="182803"/>
    <lineage>
        <taxon>Eukaryota</taxon>
        <taxon>Metazoa</taxon>
        <taxon>Ecdysozoa</taxon>
        <taxon>Arthropoda</taxon>
        <taxon>Chelicerata</taxon>
        <taxon>Arachnida</taxon>
        <taxon>Araneae</taxon>
        <taxon>Araneomorphae</taxon>
        <taxon>Entelegynae</taxon>
        <taxon>Araneoidea</taxon>
        <taxon>Araneidae</taxon>
        <taxon>Araneus</taxon>
    </lineage>
</organism>
<keyword evidence="2" id="KW-1185">Reference proteome</keyword>
<reference evidence="1 2" key="1">
    <citation type="journal article" date="2019" name="Sci. Rep.">
        <title>Orb-weaving spider Araneus ventricosus genome elucidates the spidroin gene catalogue.</title>
        <authorList>
            <person name="Kono N."/>
            <person name="Nakamura H."/>
            <person name="Ohtoshi R."/>
            <person name="Moran D.A.P."/>
            <person name="Shinohara A."/>
            <person name="Yoshida Y."/>
            <person name="Fujiwara M."/>
            <person name="Mori M."/>
            <person name="Tomita M."/>
            <person name="Arakawa K."/>
        </authorList>
    </citation>
    <scope>NUCLEOTIDE SEQUENCE [LARGE SCALE GENOMIC DNA]</scope>
</reference>
<evidence type="ECO:0000313" key="2">
    <source>
        <dbReference type="Proteomes" id="UP000499080"/>
    </source>
</evidence>
<protein>
    <submittedName>
        <fullName evidence="1">Uncharacterized protein</fullName>
    </submittedName>
</protein>
<gene>
    <name evidence="1" type="ORF">AVEN_95864_1</name>
</gene>
<comment type="caution">
    <text evidence="1">The sequence shown here is derived from an EMBL/GenBank/DDBJ whole genome shotgun (WGS) entry which is preliminary data.</text>
</comment>
<accession>A0A4Y2RDJ9</accession>
<dbReference type="AlphaFoldDB" id="A0A4Y2RDJ9"/>
<dbReference type="Proteomes" id="UP000499080">
    <property type="component" value="Unassembled WGS sequence"/>
</dbReference>